<dbReference type="InterPro" id="IPR035965">
    <property type="entry name" value="PAS-like_dom_sf"/>
</dbReference>
<keyword evidence="11" id="KW-1133">Transmembrane helix</keyword>
<protein>
    <recommendedName>
        <fullName evidence="14">Sensor-like histidine kinase SenX3</fullName>
        <ecNumber evidence="4">2.7.13.3</ecNumber>
    </recommendedName>
</protein>
<dbReference type="SMART" id="SM00086">
    <property type="entry name" value="PAC"/>
    <property type="match status" value="2"/>
</dbReference>
<dbReference type="CDD" id="cd00082">
    <property type="entry name" value="HisKA"/>
    <property type="match status" value="1"/>
</dbReference>
<dbReference type="Pfam" id="PF02518">
    <property type="entry name" value="HATPase_c"/>
    <property type="match status" value="1"/>
</dbReference>
<dbReference type="EMBL" id="FOQG01000001">
    <property type="protein sequence ID" value="SFH66436.1"/>
    <property type="molecule type" value="Genomic_DNA"/>
</dbReference>
<evidence type="ECO:0000259" key="17">
    <source>
        <dbReference type="PROSITE" id="PS50113"/>
    </source>
</evidence>
<comment type="subcellular location">
    <subcellularLocation>
        <location evidence="3">Cell membrane</location>
    </subcellularLocation>
    <subcellularLocation>
        <location evidence="2">Membrane</location>
        <topology evidence="2">Multi-pass membrane protein</topology>
    </subcellularLocation>
</comment>
<feature type="domain" description="PAS" evidence="16">
    <location>
        <begin position="1"/>
        <end position="48"/>
    </location>
</feature>
<keyword evidence="5" id="KW-0597">Phosphoprotein</keyword>
<dbReference type="InterPro" id="IPR050351">
    <property type="entry name" value="BphY/WalK/GraS-like"/>
</dbReference>
<dbReference type="SUPFAM" id="SSF47384">
    <property type="entry name" value="Homodimeric domain of signal transducing histidine kinase"/>
    <property type="match status" value="1"/>
</dbReference>
<dbReference type="GO" id="GO:0005886">
    <property type="term" value="C:plasma membrane"/>
    <property type="evidence" value="ECO:0007669"/>
    <property type="project" value="UniProtKB-SubCell"/>
</dbReference>
<evidence type="ECO:0000256" key="3">
    <source>
        <dbReference type="ARBA" id="ARBA00004236"/>
    </source>
</evidence>
<dbReference type="InterPro" id="IPR036890">
    <property type="entry name" value="HATPase_C_sf"/>
</dbReference>
<dbReference type="STRING" id="1005945.SAMN05216561_101359"/>
<evidence type="ECO:0000256" key="5">
    <source>
        <dbReference type="ARBA" id="ARBA00022553"/>
    </source>
</evidence>
<dbReference type="SUPFAM" id="SSF55874">
    <property type="entry name" value="ATPase domain of HSP90 chaperone/DNA topoisomerase II/histidine kinase"/>
    <property type="match status" value="1"/>
</dbReference>
<feature type="domain" description="PAC" evidence="17">
    <location>
        <begin position="189"/>
        <end position="241"/>
    </location>
</feature>
<feature type="domain" description="Histidine kinase" evidence="15">
    <location>
        <begin position="259"/>
        <end position="474"/>
    </location>
</feature>
<evidence type="ECO:0000256" key="10">
    <source>
        <dbReference type="ARBA" id="ARBA00022840"/>
    </source>
</evidence>
<dbReference type="InterPro" id="IPR005467">
    <property type="entry name" value="His_kinase_dom"/>
</dbReference>
<evidence type="ECO:0000256" key="8">
    <source>
        <dbReference type="ARBA" id="ARBA00022741"/>
    </source>
</evidence>
<reference evidence="18 19" key="1">
    <citation type="submission" date="2016-10" db="EMBL/GenBank/DDBJ databases">
        <authorList>
            <person name="de Groot N.N."/>
        </authorList>
    </citation>
    <scope>NUCLEOTIDE SEQUENCE [LARGE SCALE GENOMIC DNA]</scope>
    <source>
        <strain evidence="18 19">CGMCC 1.11156</strain>
    </source>
</reference>
<keyword evidence="13" id="KW-0472">Membrane</keyword>
<dbReference type="AlphaFoldDB" id="A0A1I3BWL0"/>
<organism evidence="18 19">
    <name type="scientific">Nocardioides psychrotolerans</name>
    <dbReference type="NCBI Taxonomy" id="1005945"/>
    <lineage>
        <taxon>Bacteria</taxon>
        <taxon>Bacillati</taxon>
        <taxon>Actinomycetota</taxon>
        <taxon>Actinomycetes</taxon>
        <taxon>Propionibacteriales</taxon>
        <taxon>Nocardioidaceae</taxon>
        <taxon>Nocardioides</taxon>
    </lineage>
</organism>
<evidence type="ECO:0000256" key="4">
    <source>
        <dbReference type="ARBA" id="ARBA00012438"/>
    </source>
</evidence>
<keyword evidence="8" id="KW-0547">Nucleotide-binding</keyword>
<dbReference type="GO" id="GO:0000155">
    <property type="term" value="F:phosphorelay sensor kinase activity"/>
    <property type="evidence" value="ECO:0007669"/>
    <property type="project" value="InterPro"/>
</dbReference>
<evidence type="ECO:0000256" key="12">
    <source>
        <dbReference type="ARBA" id="ARBA00023012"/>
    </source>
</evidence>
<dbReference type="InterPro" id="IPR000014">
    <property type="entry name" value="PAS"/>
</dbReference>
<dbReference type="Gene3D" id="2.10.70.100">
    <property type="match status" value="1"/>
</dbReference>
<dbReference type="InterPro" id="IPR001610">
    <property type="entry name" value="PAC"/>
</dbReference>
<dbReference type="PRINTS" id="PR00344">
    <property type="entry name" value="BCTRLSENSOR"/>
</dbReference>
<dbReference type="SUPFAM" id="SSF55785">
    <property type="entry name" value="PYP-like sensor domain (PAS domain)"/>
    <property type="match status" value="2"/>
</dbReference>
<dbReference type="GO" id="GO:0000156">
    <property type="term" value="F:phosphorelay response regulator activity"/>
    <property type="evidence" value="ECO:0007669"/>
    <property type="project" value="TreeGrafter"/>
</dbReference>
<dbReference type="Proteomes" id="UP000198649">
    <property type="component" value="Unassembled WGS sequence"/>
</dbReference>
<proteinExistence type="predicted"/>
<dbReference type="PROSITE" id="PS50112">
    <property type="entry name" value="PAS"/>
    <property type="match status" value="1"/>
</dbReference>
<evidence type="ECO:0000256" key="7">
    <source>
        <dbReference type="ARBA" id="ARBA00022692"/>
    </source>
</evidence>
<accession>A0A1I3BWL0</accession>
<evidence type="ECO:0000256" key="1">
    <source>
        <dbReference type="ARBA" id="ARBA00000085"/>
    </source>
</evidence>
<evidence type="ECO:0000256" key="11">
    <source>
        <dbReference type="ARBA" id="ARBA00022989"/>
    </source>
</evidence>
<dbReference type="Gene3D" id="3.30.450.20">
    <property type="entry name" value="PAS domain"/>
    <property type="match status" value="2"/>
</dbReference>
<dbReference type="GO" id="GO:0030295">
    <property type="term" value="F:protein kinase activator activity"/>
    <property type="evidence" value="ECO:0007669"/>
    <property type="project" value="TreeGrafter"/>
</dbReference>
<dbReference type="SMART" id="SM00387">
    <property type="entry name" value="HATPase_c"/>
    <property type="match status" value="1"/>
</dbReference>
<dbReference type="PROSITE" id="PS50109">
    <property type="entry name" value="HIS_KIN"/>
    <property type="match status" value="1"/>
</dbReference>
<name>A0A1I3BWL0_9ACTN</name>
<evidence type="ECO:0000259" key="16">
    <source>
        <dbReference type="PROSITE" id="PS50112"/>
    </source>
</evidence>
<dbReference type="Gene3D" id="1.10.287.130">
    <property type="match status" value="1"/>
</dbReference>
<dbReference type="GO" id="GO:0007234">
    <property type="term" value="P:osmosensory signaling via phosphorelay pathway"/>
    <property type="evidence" value="ECO:0007669"/>
    <property type="project" value="TreeGrafter"/>
</dbReference>
<keyword evidence="12" id="KW-0902">Two-component regulatory system</keyword>
<evidence type="ECO:0000313" key="19">
    <source>
        <dbReference type="Proteomes" id="UP000198649"/>
    </source>
</evidence>
<evidence type="ECO:0000256" key="14">
    <source>
        <dbReference type="ARBA" id="ARBA00039401"/>
    </source>
</evidence>
<evidence type="ECO:0000256" key="2">
    <source>
        <dbReference type="ARBA" id="ARBA00004141"/>
    </source>
</evidence>
<dbReference type="InterPro" id="IPR013655">
    <property type="entry name" value="PAS_fold_3"/>
</dbReference>
<keyword evidence="9" id="KW-0418">Kinase</keyword>
<dbReference type="PANTHER" id="PTHR42878:SF7">
    <property type="entry name" value="SENSOR HISTIDINE KINASE GLRK"/>
    <property type="match status" value="1"/>
</dbReference>
<comment type="catalytic activity">
    <reaction evidence="1">
        <text>ATP + protein L-histidine = ADP + protein N-phospho-L-histidine.</text>
        <dbReference type="EC" id="2.7.13.3"/>
    </reaction>
</comment>
<keyword evidence="6" id="KW-0808">Transferase</keyword>
<keyword evidence="7" id="KW-0812">Transmembrane</keyword>
<dbReference type="PROSITE" id="PS50113">
    <property type="entry name" value="PAC"/>
    <property type="match status" value="1"/>
</dbReference>
<keyword evidence="19" id="KW-1185">Reference proteome</keyword>
<dbReference type="SMART" id="SM00091">
    <property type="entry name" value="PAS"/>
    <property type="match status" value="2"/>
</dbReference>
<dbReference type="InterPro" id="IPR013656">
    <property type="entry name" value="PAS_4"/>
</dbReference>
<evidence type="ECO:0000256" key="6">
    <source>
        <dbReference type="ARBA" id="ARBA00022679"/>
    </source>
</evidence>
<dbReference type="Gene3D" id="3.30.565.10">
    <property type="entry name" value="Histidine kinase-like ATPase, C-terminal domain"/>
    <property type="match status" value="1"/>
</dbReference>
<evidence type="ECO:0000256" key="13">
    <source>
        <dbReference type="ARBA" id="ARBA00023136"/>
    </source>
</evidence>
<dbReference type="GO" id="GO:0005524">
    <property type="term" value="F:ATP binding"/>
    <property type="evidence" value="ECO:0007669"/>
    <property type="project" value="UniProtKB-KW"/>
</dbReference>
<dbReference type="InterPro" id="IPR000700">
    <property type="entry name" value="PAS-assoc_C"/>
</dbReference>
<dbReference type="CDD" id="cd00130">
    <property type="entry name" value="PAS"/>
    <property type="match status" value="2"/>
</dbReference>
<dbReference type="NCBIfam" id="TIGR00229">
    <property type="entry name" value="sensory_box"/>
    <property type="match status" value="1"/>
</dbReference>
<dbReference type="InterPro" id="IPR036097">
    <property type="entry name" value="HisK_dim/P_sf"/>
</dbReference>
<evidence type="ECO:0000256" key="9">
    <source>
        <dbReference type="ARBA" id="ARBA00022777"/>
    </source>
</evidence>
<evidence type="ECO:0000313" key="18">
    <source>
        <dbReference type="EMBL" id="SFH66436.1"/>
    </source>
</evidence>
<gene>
    <name evidence="18" type="ORF">SAMN05216561_101359</name>
</gene>
<dbReference type="PANTHER" id="PTHR42878">
    <property type="entry name" value="TWO-COMPONENT HISTIDINE KINASE"/>
    <property type="match status" value="1"/>
</dbReference>
<dbReference type="InterPro" id="IPR003661">
    <property type="entry name" value="HisK_dim/P_dom"/>
</dbReference>
<dbReference type="Pfam" id="PF08448">
    <property type="entry name" value="PAS_4"/>
    <property type="match status" value="1"/>
</dbReference>
<dbReference type="SMART" id="SM00388">
    <property type="entry name" value="HisKA"/>
    <property type="match status" value="1"/>
</dbReference>
<dbReference type="Pfam" id="PF00512">
    <property type="entry name" value="HisKA"/>
    <property type="match status" value="1"/>
</dbReference>
<dbReference type="InterPro" id="IPR003594">
    <property type="entry name" value="HATPase_dom"/>
</dbReference>
<evidence type="ECO:0000259" key="15">
    <source>
        <dbReference type="PROSITE" id="PS50109"/>
    </source>
</evidence>
<dbReference type="InterPro" id="IPR004358">
    <property type="entry name" value="Sig_transdc_His_kin-like_C"/>
</dbReference>
<keyword evidence="10" id="KW-0067">ATP-binding</keyword>
<dbReference type="Pfam" id="PF08447">
    <property type="entry name" value="PAS_3"/>
    <property type="match status" value="1"/>
</dbReference>
<dbReference type="EC" id="2.7.13.3" evidence="4"/>
<sequence>MRALVDHLPALVAYWDRDGRNVLANHAYVEWFGLTPEQLRGRHISEVLGERVYTLNLPHISAALAGERQDFERTLVDSFGRTRHTQASYVPEAVDGEVLGFFVQITDVTAKVEAERDLDEAQMVAGVASWSWVPGEELASWSPQLYRLAGVDPEGVEPTIESGLRLVHPEDREMLRASLGETTHEPQDRELRYRIVQPDGEVRHLVSRLRVERAPDGTVSRLRGTMLDETSTQNAHVEVARVNDELLRANRLLSDTMGMLGHDIRQPLAVTLGYLEHLRGHVAATEPEVLEQRLDRVHAAARRIRRLLDDVLSMATLDSGHLKVGVATVRVDELFADVVSELGEVDTTLLAVAADSEPGLEVASDPFHLRQSVVNLAVNATRYGEPPLELSARGLDGHVELMVRDAGAGVPDDLLPRLFTRFARGENQSARSTGSTGFGLYLVRQLVEANAGTVGYRPVAPTGACFTITLPSASQPAQ</sequence>